<gene>
    <name evidence="1" type="ORF">NCTC12282_05845</name>
</gene>
<evidence type="ECO:0000313" key="1">
    <source>
        <dbReference type="EMBL" id="VFS52489.1"/>
    </source>
</evidence>
<reference evidence="1 2" key="1">
    <citation type="submission" date="2019-03" db="EMBL/GenBank/DDBJ databases">
        <authorList>
            <consortium name="Pathogen Informatics"/>
        </authorList>
    </citation>
    <scope>NUCLEOTIDE SEQUENCE [LARGE SCALE GENOMIC DNA]</scope>
    <source>
        <strain evidence="1 2">NCTC12282</strain>
    </source>
</reference>
<name>A0A485A4Q8_9GAMM</name>
<organism evidence="1 2">
    <name type="scientific">Budvicia aquatica</name>
    <dbReference type="NCBI Taxonomy" id="82979"/>
    <lineage>
        <taxon>Bacteria</taxon>
        <taxon>Pseudomonadati</taxon>
        <taxon>Pseudomonadota</taxon>
        <taxon>Gammaproteobacteria</taxon>
        <taxon>Enterobacterales</taxon>
        <taxon>Budviciaceae</taxon>
        <taxon>Budvicia</taxon>
    </lineage>
</organism>
<dbReference type="OrthoDB" id="6638578at2"/>
<proteinExistence type="predicted"/>
<dbReference type="AlphaFoldDB" id="A0A485A4Q8"/>
<accession>A0A485A4Q8</accession>
<protein>
    <submittedName>
        <fullName evidence="1">Uncharacterized protein</fullName>
    </submittedName>
</protein>
<dbReference type="Proteomes" id="UP000373449">
    <property type="component" value="Unassembled WGS sequence"/>
</dbReference>
<evidence type="ECO:0000313" key="2">
    <source>
        <dbReference type="Proteomes" id="UP000373449"/>
    </source>
</evidence>
<dbReference type="RefSeq" id="WP_127526487.1">
    <property type="nucleotide sequence ID" value="NZ_CAADJA010000002.1"/>
</dbReference>
<sequence>MRLTSATLDNVNNRRMFAFVETCVDFVSTRFADVIKYRNIQLEQLRLAVKQTYEWTELAGRPSQLLTLRLICARICFGSYFMEDIRYSELQNIVNRQVDAVRLTDEDPIYNFIVEHIDDWSFDCFVENLEITWSLAASRQVIPRESPDWPSGEQIFDKLFDAETRTAFHLTDTLRSGIFQMLKDTVSPISSLQAGEQTQLLLAIAQYYDGFRCFDDPLRPRWYGVLNSEDMDVTRWQIQKVYTPEQGN</sequence>
<dbReference type="EMBL" id="CAADJA010000002">
    <property type="protein sequence ID" value="VFS52489.1"/>
    <property type="molecule type" value="Genomic_DNA"/>
</dbReference>